<dbReference type="SUPFAM" id="SSF52540">
    <property type="entry name" value="P-loop containing nucleoside triphosphate hydrolases"/>
    <property type="match status" value="1"/>
</dbReference>
<dbReference type="Gene3D" id="3.40.50.300">
    <property type="entry name" value="P-loop containing nucleotide triphosphate hydrolases"/>
    <property type="match status" value="1"/>
</dbReference>
<keyword evidence="4 6" id="KW-0067">ATP-binding</keyword>
<organism evidence="6 7">
    <name type="scientific">Helicobacter cinaedi</name>
    <dbReference type="NCBI Taxonomy" id="213"/>
    <lineage>
        <taxon>Bacteria</taxon>
        <taxon>Pseudomonadati</taxon>
        <taxon>Campylobacterota</taxon>
        <taxon>Epsilonproteobacteria</taxon>
        <taxon>Campylobacterales</taxon>
        <taxon>Helicobacteraceae</taxon>
        <taxon>Helicobacter</taxon>
    </lineage>
</organism>
<dbReference type="CDD" id="cd03235">
    <property type="entry name" value="ABC_Metallic_Cations"/>
    <property type="match status" value="1"/>
</dbReference>
<dbReference type="GO" id="GO:0005524">
    <property type="term" value="F:ATP binding"/>
    <property type="evidence" value="ECO:0007669"/>
    <property type="project" value="UniProtKB-KW"/>
</dbReference>
<evidence type="ECO:0000256" key="1">
    <source>
        <dbReference type="ARBA" id="ARBA00005417"/>
    </source>
</evidence>
<dbReference type="InterPro" id="IPR050153">
    <property type="entry name" value="Metal_Ion_Import_ABC"/>
</dbReference>
<sequence>MLEMKNVSFAYGAENVLEKINFKLESGDFWAVIGPNGGGKTTFVKLLLGLLKPSKGKISYHSNIQPCHIGNVPQMTYHNIQFPICVRDTIALGLLQPKIFGFNPKKSQDSIFQAMELLEITHLAKKPLYALSGGERQKVLIARAIVNNPQILILDEPTANIDSKAQKSIYELLKKLNRTMSIVVVSHDLSLTLGYAKKVLYVNKNAVIHEIPDFKLDVSGHICEVDLLTHFAMQPNNSSFEREHSVLSDKSRITSAEAAALTPSKLLASASQNHDLLKKPAAASPCTASLVFSSQSLECRDSSYSSLGNHNDDSQADLCSSSLQAKSPKEITQNLKDSKL</sequence>
<dbReference type="InterPro" id="IPR003439">
    <property type="entry name" value="ABC_transporter-like_ATP-bd"/>
</dbReference>
<evidence type="ECO:0000256" key="4">
    <source>
        <dbReference type="ARBA" id="ARBA00022840"/>
    </source>
</evidence>
<dbReference type="PROSITE" id="PS50893">
    <property type="entry name" value="ABC_TRANSPORTER_2"/>
    <property type="match status" value="1"/>
</dbReference>
<dbReference type="EMBL" id="UGHZ01000001">
    <property type="protein sequence ID" value="STP09423.1"/>
    <property type="molecule type" value="Genomic_DNA"/>
</dbReference>
<evidence type="ECO:0000313" key="7">
    <source>
        <dbReference type="Proteomes" id="UP000255335"/>
    </source>
</evidence>
<dbReference type="GO" id="GO:0016887">
    <property type="term" value="F:ATP hydrolysis activity"/>
    <property type="evidence" value="ECO:0007669"/>
    <property type="project" value="InterPro"/>
</dbReference>
<dbReference type="InterPro" id="IPR017871">
    <property type="entry name" value="ABC_transporter-like_CS"/>
</dbReference>
<dbReference type="InterPro" id="IPR003593">
    <property type="entry name" value="AAA+_ATPase"/>
</dbReference>
<dbReference type="RefSeq" id="WP_258554169.1">
    <property type="nucleotide sequence ID" value="NZ_UGHZ01000001.1"/>
</dbReference>
<dbReference type="EC" id="3.6.3.-" evidence="6"/>
<dbReference type="SMART" id="SM00382">
    <property type="entry name" value="AAA"/>
    <property type="match status" value="1"/>
</dbReference>
<keyword evidence="2" id="KW-0813">Transport</keyword>
<keyword evidence="6" id="KW-0378">Hydrolase</keyword>
<dbReference type="InterPro" id="IPR027417">
    <property type="entry name" value="P-loop_NTPase"/>
</dbReference>
<dbReference type="Proteomes" id="UP000255335">
    <property type="component" value="Unassembled WGS sequence"/>
</dbReference>
<reference evidence="6 7" key="1">
    <citation type="submission" date="2018-06" db="EMBL/GenBank/DDBJ databases">
        <authorList>
            <consortium name="Pathogen Informatics"/>
            <person name="Doyle S."/>
        </authorList>
    </citation>
    <scope>NUCLEOTIDE SEQUENCE [LARGE SCALE GENOMIC DNA]</scope>
    <source>
        <strain evidence="6 7">NCTC12221</strain>
    </source>
</reference>
<protein>
    <submittedName>
        <fullName evidence="6">Cation ABC transporter ATP-binding protein</fullName>
        <ecNumber evidence="6">3.6.3.-</ecNumber>
    </submittedName>
</protein>
<dbReference type="PROSITE" id="PS00211">
    <property type="entry name" value="ABC_TRANSPORTER_1"/>
    <property type="match status" value="1"/>
</dbReference>
<dbReference type="AlphaFoldDB" id="A0A377JPA9"/>
<dbReference type="Pfam" id="PF00005">
    <property type="entry name" value="ABC_tran"/>
    <property type="match status" value="1"/>
</dbReference>
<evidence type="ECO:0000256" key="2">
    <source>
        <dbReference type="ARBA" id="ARBA00022448"/>
    </source>
</evidence>
<evidence type="ECO:0000259" key="5">
    <source>
        <dbReference type="PROSITE" id="PS50893"/>
    </source>
</evidence>
<name>A0A377JPA9_9HELI</name>
<proteinExistence type="inferred from homology"/>
<evidence type="ECO:0000256" key="3">
    <source>
        <dbReference type="ARBA" id="ARBA00022741"/>
    </source>
</evidence>
<feature type="domain" description="ABC transporter" evidence="5">
    <location>
        <begin position="2"/>
        <end position="229"/>
    </location>
</feature>
<gene>
    <name evidence="6" type="primary">fecE</name>
    <name evidence="6" type="ORF">NCTC12221_00866</name>
</gene>
<dbReference type="PANTHER" id="PTHR42734">
    <property type="entry name" value="METAL TRANSPORT SYSTEM ATP-BINDING PROTEIN TM_0124-RELATED"/>
    <property type="match status" value="1"/>
</dbReference>
<keyword evidence="3" id="KW-0547">Nucleotide-binding</keyword>
<comment type="similarity">
    <text evidence="1">Belongs to the ABC transporter superfamily.</text>
</comment>
<evidence type="ECO:0000313" key="6">
    <source>
        <dbReference type="EMBL" id="STP09423.1"/>
    </source>
</evidence>
<accession>A0A377JPA9</accession>
<dbReference type="PANTHER" id="PTHR42734:SF17">
    <property type="entry name" value="METAL TRANSPORT SYSTEM ATP-BINDING PROTEIN TM_0124-RELATED"/>
    <property type="match status" value="1"/>
</dbReference>